<evidence type="ECO:0000313" key="4">
    <source>
        <dbReference type="Proteomes" id="UP001519306"/>
    </source>
</evidence>
<dbReference type="RefSeq" id="WP_210062223.1">
    <property type="nucleotide sequence ID" value="NZ_JAGGLJ010000026.1"/>
</dbReference>
<dbReference type="SMART" id="SM00421">
    <property type="entry name" value="HTH_LUXR"/>
    <property type="match status" value="1"/>
</dbReference>
<evidence type="ECO:0000313" key="3">
    <source>
        <dbReference type="EMBL" id="MBP2026175.1"/>
    </source>
</evidence>
<dbReference type="CDD" id="cd06170">
    <property type="entry name" value="LuxR_C_like"/>
    <property type="match status" value="1"/>
</dbReference>
<dbReference type="EMBL" id="JAGGLJ010000026">
    <property type="protein sequence ID" value="MBP2026175.1"/>
    <property type="molecule type" value="Genomic_DNA"/>
</dbReference>
<comment type="caution">
    <text evidence="3">The sequence shown here is derived from an EMBL/GenBank/DDBJ whole genome shotgun (WGS) entry which is preliminary data.</text>
</comment>
<evidence type="ECO:0000256" key="1">
    <source>
        <dbReference type="ARBA" id="ARBA00023125"/>
    </source>
</evidence>
<sequence length="176" mass="20476">MKASIKILCSGEIYNLGLLSALKGENIKIIKDKKDLSDEDILITDRYFYNRKRIIMIYDDIYKALLGNERVRLLRDVSEEELIMAVKSAKRNKTYIDSKIAKVLVEQDQLVSTIETLNIREKELVKGILKNLTNKQMSKALFLSEKTVKNNLTDLYKKLDVKGRTELQEKIYKIKM</sequence>
<dbReference type="PROSITE" id="PS50043">
    <property type="entry name" value="HTH_LUXR_2"/>
    <property type="match status" value="1"/>
</dbReference>
<accession>A0ABS4KFM4</accession>
<keyword evidence="4" id="KW-1185">Reference proteome</keyword>
<dbReference type="PRINTS" id="PR00038">
    <property type="entry name" value="HTHLUXR"/>
</dbReference>
<dbReference type="GO" id="GO:0003677">
    <property type="term" value="F:DNA binding"/>
    <property type="evidence" value="ECO:0007669"/>
    <property type="project" value="UniProtKB-KW"/>
</dbReference>
<evidence type="ECO:0000259" key="2">
    <source>
        <dbReference type="PROSITE" id="PS50043"/>
    </source>
</evidence>
<dbReference type="InterPro" id="IPR016032">
    <property type="entry name" value="Sig_transdc_resp-reg_C-effctor"/>
</dbReference>
<dbReference type="Gene3D" id="3.40.50.2300">
    <property type="match status" value="1"/>
</dbReference>
<dbReference type="InterPro" id="IPR000792">
    <property type="entry name" value="Tscrpt_reg_LuxR_C"/>
</dbReference>
<feature type="domain" description="HTH luxR-type" evidence="2">
    <location>
        <begin position="110"/>
        <end position="175"/>
    </location>
</feature>
<dbReference type="InterPro" id="IPR039420">
    <property type="entry name" value="WalR-like"/>
</dbReference>
<dbReference type="SUPFAM" id="SSF46894">
    <property type="entry name" value="C-terminal effector domain of the bipartite response regulators"/>
    <property type="match status" value="1"/>
</dbReference>
<keyword evidence="1 3" id="KW-0238">DNA-binding</keyword>
<proteinExistence type="predicted"/>
<reference evidence="3 4" key="1">
    <citation type="submission" date="2021-03" db="EMBL/GenBank/DDBJ databases">
        <title>Genomic Encyclopedia of Type Strains, Phase IV (KMG-IV): sequencing the most valuable type-strain genomes for metagenomic binning, comparative biology and taxonomic classification.</title>
        <authorList>
            <person name="Goeker M."/>
        </authorList>
    </citation>
    <scope>NUCLEOTIDE SEQUENCE [LARGE SCALE GENOMIC DNA]</scope>
    <source>
        <strain evidence="3 4">DSM 27563</strain>
    </source>
</reference>
<dbReference type="PANTHER" id="PTHR43214">
    <property type="entry name" value="TWO-COMPONENT RESPONSE REGULATOR"/>
    <property type="match status" value="1"/>
</dbReference>
<name>A0ABS4KFM4_9FIRM</name>
<protein>
    <submittedName>
        <fullName evidence="3">DNA-binding CsgD family transcriptional regulator</fullName>
    </submittedName>
</protein>
<dbReference type="Pfam" id="PF00196">
    <property type="entry name" value="GerE"/>
    <property type="match status" value="1"/>
</dbReference>
<gene>
    <name evidence="3" type="ORF">J2Z71_001734</name>
</gene>
<organism evidence="3 4">
    <name type="scientific">Peptoniphilus stercorisuis</name>
    <dbReference type="NCBI Taxonomy" id="1436965"/>
    <lineage>
        <taxon>Bacteria</taxon>
        <taxon>Bacillati</taxon>
        <taxon>Bacillota</taxon>
        <taxon>Tissierellia</taxon>
        <taxon>Tissierellales</taxon>
        <taxon>Peptoniphilaceae</taxon>
        <taxon>Peptoniphilus</taxon>
    </lineage>
</organism>
<dbReference type="Proteomes" id="UP001519306">
    <property type="component" value="Unassembled WGS sequence"/>
</dbReference>